<dbReference type="GeneID" id="43675678"/>
<dbReference type="RefSeq" id="XP_031943700.1">
    <property type="nucleotide sequence ID" value="XM_032090987.1"/>
</dbReference>
<reference evidence="1 2" key="1">
    <citation type="submission" date="2019-04" db="EMBL/GenBank/DDBJ databases">
        <authorList>
            <consortium name="DOE Joint Genome Institute"/>
            <person name="Mondo S."/>
            <person name="Kjaerbolling I."/>
            <person name="Vesth T."/>
            <person name="Frisvad J.C."/>
            <person name="Nybo J.L."/>
            <person name="Theobald S."/>
            <person name="Kildgaard S."/>
            <person name="Isbrandt T."/>
            <person name="Kuo A."/>
            <person name="Sato A."/>
            <person name="Lyhne E.K."/>
            <person name="Kogle M.E."/>
            <person name="Wiebenga A."/>
            <person name="Kun R.S."/>
            <person name="Lubbers R.J."/>
            <person name="Makela M.R."/>
            <person name="Barry K."/>
            <person name="Chovatia M."/>
            <person name="Clum A."/>
            <person name="Daum C."/>
            <person name="Haridas S."/>
            <person name="He G."/>
            <person name="LaButti K."/>
            <person name="Lipzen A."/>
            <person name="Riley R."/>
            <person name="Salamov A."/>
            <person name="Simmons B.A."/>
            <person name="Magnuson J.K."/>
            <person name="Henrissat B."/>
            <person name="Mortensen U.H."/>
            <person name="Larsen T.O."/>
            <person name="Devries R.P."/>
            <person name="Grigoriev I.V."/>
            <person name="Machida M."/>
            <person name="Baker S.E."/>
            <person name="Andersen M.R."/>
            <person name="Cantor M.N."/>
            <person name="Hua S.X."/>
        </authorList>
    </citation>
    <scope>NUCLEOTIDE SEQUENCE [LARGE SCALE GENOMIC DNA]</scope>
    <source>
        <strain evidence="1 2">CBS 119388</strain>
    </source>
</reference>
<keyword evidence="2" id="KW-1185">Reference proteome</keyword>
<accession>A0A5N7DIW1</accession>
<sequence>MVRIFSQYFIFYERHVLSRKRNVDLSLWRSQLDIPDLISPNVKAGTSKTHDILEPESNYMSSQNTIMTSNHRHNKVIHVQYTHIRNYLLPLLHLRPVLPPPRIANRPFTDQTIKTTGANVGLGLKAPQHIVCLGETKTILAVRNTTAGYEARQSIGPSTNRPGIYKV</sequence>
<dbReference type="AlphaFoldDB" id="A0A5N7DIW1"/>
<evidence type="ECO:0000313" key="1">
    <source>
        <dbReference type="EMBL" id="KAE8406381.1"/>
    </source>
</evidence>
<proteinExistence type="predicted"/>
<evidence type="ECO:0000313" key="2">
    <source>
        <dbReference type="Proteomes" id="UP000325579"/>
    </source>
</evidence>
<organism evidence="1 2">
    <name type="scientific">Aspergillus pseudonomiae</name>
    <dbReference type="NCBI Taxonomy" id="1506151"/>
    <lineage>
        <taxon>Eukaryota</taxon>
        <taxon>Fungi</taxon>
        <taxon>Dikarya</taxon>
        <taxon>Ascomycota</taxon>
        <taxon>Pezizomycotina</taxon>
        <taxon>Eurotiomycetes</taxon>
        <taxon>Eurotiomycetidae</taxon>
        <taxon>Eurotiales</taxon>
        <taxon>Aspergillaceae</taxon>
        <taxon>Aspergillus</taxon>
        <taxon>Aspergillus subgen. Circumdati</taxon>
    </lineage>
</organism>
<gene>
    <name evidence="1" type="ORF">BDV37DRAFT_64033</name>
</gene>
<dbReference type="EMBL" id="ML736754">
    <property type="protein sequence ID" value="KAE8406381.1"/>
    <property type="molecule type" value="Genomic_DNA"/>
</dbReference>
<dbReference type="OrthoDB" id="542013at2759"/>
<name>A0A5N7DIW1_9EURO</name>
<dbReference type="Proteomes" id="UP000325579">
    <property type="component" value="Unassembled WGS sequence"/>
</dbReference>
<protein>
    <submittedName>
        <fullName evidence="1">Uncharacterized protein</fullName>
    </submittedName>
</protein>